<organism evidence="4 5">
    <name type="scientific">Zalerion maritima</name>
    <dbReference type="NCBI Taxonomy" id="339359"/>
    <lineage>
        <taxon>Eukaryota</taxon>
        <taxon>Fungi</taxon>
        <taxon>Dikarya</taxon>
        <taxon>Ascomycota</taxon>
        <taxon>Pezizomycotina</taxon>
        <taxon>Sordariomycetes</taxon>
        <taxon>Lulworthiomycetidae</taxon>
        <taxon>Lulworthiales</taxon>
        <taxon>Lulworthiaceae</taxon>
        <taxon>Zalerion</taxon>
    </lineage>
</organism>
<dbReference type="PANTHER" id="PTHR43662:SF7">
    <property type="entry name" value="DUF1996 DOMAIN-CONTAINING PROTEIN"/>
    <property type="match status" value="1"/>
</dbReference>
<comment type="caution">
    <text evidence="4">The sequence shown here is derived from an EMBL/GenBank/DDBJ whole genome shotgun (WGS) entry which is preliminary data.</text>
</comment>
<evidence type="ECO:0000256" key="2">
    <source>
        <dbReference type="SAM" id="SignalP"/>
    </source>
</evidence>
<evidence type="ECO:0000313" key="5">
    <source>
        <dbReference type="Proteomes" id="UP001201980"/>
    </source>
</evidence>
<evidence type="ECO:0000256" key="1">
    <source>
        <dbReference type="SAM" id="MobiDB-lite"/>
    </source>
</evidence>
<evidence type="ECO:0000259" key="3">
    <source>
        <dbReference type="Pfam" id="PF09362"/>
    </source>
</evidence>
<feature type="compositionally biased region" description="Polar residues" evidence="1">
    <location>
        <begin position="381"/>
        <end position="396"/>
    </location>
</feature>
<gene>
    <name evidence="4" type="ORF">MKZ38_010637</name>
</gene>
<sequence length="499" mass="53936">MAIRNLVVAAFGLATTVNGFWRMECPGMTGLARVDPLVSPGEASTHVHALFGAGNLGFDSTADQIRDASCTSCAVPEDKSGYWQPALYFEHANGSIEYVSIQGDNGSGNAGLLAYYNQFNDNGTTESGIEPFPEGFRMIAGFSSLRSAPVGWTDAYTLTTDASIYGGQSQDVLQWAAIGFNCLFTDNRDAEPSFYRHYLPSIDEVEQLNCEGGLRTEIVFPSCWNGDDFNESDIHAHVKYPDLSETGACPEGYDTRLPTLMYEVVWEVASFIGMEGRLVLSNGDSTGFGMHADFINGWNQTILENALDQCHSESGQIRDCPVFDIVDKEIYEACKLTLPDAIADEQTFGLLSGLPGGVAITEPGEESDDPLVVNNEPEISATGSTDEPSTSAAQEPSTEAVESTVTPTPTPSSDPVINEPAATTEPPEPVDESISYSVVSTQYSTEGNKVYEIVWEEAWVYVTEELTSTVTVSSGPNKMRKARAKRGLSHHHRGIHGGH</sequence>
<feature type="compositionally biased region" description="Low complexity" evidence="1">
    <location>
        <begin position="397"/>
        <end position="425"/>
    </location>
</feature>
<accession>A0AAD5WUC7</accession>
<name>A0AAD5WUC7_9PEZI</name>
<proteinExistence type="predicted"/>
<feature type="region of interest" description="Disordered" evidence="1">
    <location>
        <begin position="359"/>
        <end position="433"/>
    </location>
</feature>
<dbReference type="AlphaFoldDB" id="A0AAD5WUC7"/>
<dbReference type="EMBL" id="JAKWBI020000096">
    <property type="protein sequence ID" value="KAJ2902906.1"/>
    <property type="molecule type" value="Genomic_DNA"/>
</dbReference>
<feature type="domain" description="DUF1996" evidence="3">
    <location>
        <begin position="35"/>
        <end position="298"/>
    </location>
</feature>
<feature type="compositionally biased region" description="Basic residues" evidence="1">
    <location>
        <begin position="478"/>
        <end position="499"/>
    </location>
</feature>
<protein>
    <submittedName>
        <fullName evidence="4">Glyoxal oxidase</fullName>
    </submittedName>
</protein>
<dbReference type="PANTHER" id="PTHR43662">
    <property type="match status" value="1"/>
</dbReference>
<feature type="chain" id="PRO_5042125362" evidence="2">
    <location>
        <begin position="20"/>
        <end position="499"/>
    </location>
</feature>
<keyword evidence="2" id="KW-0732">Signal</keyword>
<dbReference type="Proteomes" id="UP001201980">
    <property type="component" value="Unassembled WGS sequence"/>
</dbReference>
<dbReference type="Pfam" id="PF09362">
    <property type="entry name" value="DUF1996"/>
    <property type="match status" value="1"/>
</dbReference>
<dbReference type="InterPro" id="IPR018535">
    <property type="entry name" value="DUF1996"/>
</dbReference>
<feature type="signal peptide" evidence="2">
    <location>
        <begin position="1"/>
        <end position="19"/>
    </location>
</feature>
<keyword evidence="5" id="KW-1185">Reference proteome</keyword>
<feature type="region of interest" description="Disordered" evidence="1">
    <location>
        <begin position="472"/>
        <end position="499"/>
    </location>
</feature>
<reference evidence="4" key="1">
    <citation type="submission" date="2022-07" db="EMBL/GenBank/DDBJ databases">
        <title>Draft genome sequence of Zalerion maritima ATCC 34329, a (micro)plastics degrading marine fungus.</title>
        <authorList>
            <person name="Paco A."/>
            <person name="Goncalves M.F.M."/>
            <person name="Rocha-Santos T.A.P."/>
            <person name="Alves A."/>
        </authorList>
    </citation>
    <scope>NUCLEOTIDE SEQUENCE</scope>
    <source>
        <strain evidence="4">ATCC 34329</strain>
    </source>
</reference>
<evidence type="ECO:0000313" key="4">
    <source>
        <dbReference type="EMBL" id="KAJ2902906.1"/>
    </source>
</evidence>